<dbReference type="OrthoDB" id="1757123at2"/>
<dbReference type="EMBL" id="MZGX01000014">
    <property type="protein sequence ID" value="OPX43839.1"/>
    <property type="molecule type" value="Genomic_DNA"/>
</dbReference>
<name>A0A1V4SIX5_RUMHU</name>
<protein>
    <submittedName>
        <fullName evidence="1">Spo0E like sporulation regulatory protein</fullName>
    </submittedName>
</protein>
<dbReference type="SUPFAM" id="SSF140500">
    <property type="entry name" value="BAS1536-like"/>
    <property type="match status" value="1"/>
</dbReference>
<accession>A0A1V4SIX5</accession>
<proteinExistence type="predicted"/>
<keyword evidence="2" id="KW-1185">Reference proteome</keyword>
<dbReference type="RefSeq" id="WP_080064753.1">
    <property type="nucleotide sequence ID" value="NZ_MZGX01000014.1"/>
</dbReference>
<dbReference type="Gene3D" id="4.10.280.10">
    <property type="entry name" value="Helix-loop-helix DNA-binding domain"/>
    <property type="match status" value="1"/>
</dbReference>
<comment type="caution">
    <text evidence="1">The sequence shown here is derived from an EMBL/GenBank/DDBJ whole genome shotgun (WGS) entry which is preliminary data.</text>
</comment>
<evidence type="ECO:0000313" key="1">
    <source>
        <dbReference type="EMBL" id="OPX43839.1"/>
    </source>
</evidence>
<dbReference type="GO" id="GO:0043937">
    <property type="term" value="P:regulation of sporulation"/>
    <property type="evidence" value="ECO:0007669"/>
    <property type="project" value="InterPro"/>
</dbReference>
<evidence type="ECO:0000313" key="2">
    <source>
        <dbReference type="Proteomes" id="UP000191554"/>
    </source>
</evidence>
<dbReference type="InterPro" id="IPR037208">
    <property type="entry name" value="Spo0E-like_sf"/>
</dbReference>
<dbReference type="Pfam" id="PF09388">
    <property type="entry name" value="SpoOE-like"/>
    <property type="match status" value="1"/>
</dbReference>
<dbReference type="GO" id="GO:0046983">
    <property type="term" value="F:protein dimerization activity"/>
    <property type="evidence" value="ECO:0007669"/>
    <property type="project" value="InterPro"/>
</dbReference>
<reference evidence="1 2" key="1">
    <citation type="submission" date="2017-03" db="EMBL/GenBank/DDBJ databases">
        <title>Genome sequence of Clostridium hungatei DSM 14427.</title>
        <authorList>
            <person name="Poehlein A."/>
            <person name="Daniel R."/>
        </authorList>
    </citation>
    <scope>NUCLEOTIDE SEQUENCE [LARGE SCALE GENOMIC DNA]</scope>
    <source>
        <strain evidence="1 2">DSM 14427</strain>
    </source>
</reference>
<organism evidence="1 2">
    <name type="scientific">Ruminiclostridium hungatei</name>
    <name type="common">Clostridium hungatei</name>
    <dbReference type="NCBI Taxonomy" id="48256"/>
    <lineage>
        <taxon>Bacteria</taxon>
        <taxon>Bacillati</taxon>
        <taxon>Bacillota</taxon>
        <taxon>Clostridia</taxon>
        <taxon>Eubacteriales</taxon>
        <taxon>Oscillospiraceae</taxon>
        <taxon>Ruminiclostridium</taxon>
    </lineage>
</organism>
<dbReference type="STRING" id="48256.CLHUN_23200"/>
<dbReference type="InterPro" id="IPR018540">
    <property type="entry name" value="Spo0E-like"/>
</dbReference>
<sequence length="58" mass="6614">MSELNNLMNDIEKLRKKLHDLINEKNVDLADPEIITASQMLNAAITKYTEIISNKTGR</sequence>
<dbReference type="Proteomes" id="UP000191554">
    <property type="component" value="Unassembled WGS sequence"/>
</dbReference>
<gene>
    <name evidence="1" type="ORF">CLHUN_23200</name>
</gene>
<dbReference type="InterPro" id="IPR036638">
    <property type="entry name" value="HLH_DNA-bd_sf"/>
</dbReference>
<dbReference type="AlphaFoldDB" id="A0A1V4SIX5"/>